<comment type="caution">
    <text evidence="2">The sequence shown here is derived from an EMBL/GenBank/DDBJ whole genome shotgun (WGS) entry which is preliminary data.</text>
</comment>
<dbReference type="PANTHER" id="PTHR11533">
    <property type="entry name" value="PROTEASE M1 ZINC METALLOPROTEASE"/>
    <property type="match status" value="1"/>
</dbReference>
<dbReference type="PANTHER" id="PTHR11533:SF299">
    <property type="entry name" value="AMINOPEPTIDASE"/>
    <property type="match status" value="1"/>
</dbReference>
<gene>
    <name evidence="2" type="ORF">PENTCL1PPCAC_997</name>
</gene>
<proteinExistence type="predicted"/>
<dbReference type="InterPro" id="IPR045357">
    <property type="entry name" value="Aminopeptidase_N-like_N"/>
</dbReference>
<dbReference type="GO" id="GO:0008270">
    <property type="term" value="F:zinc ion binding"/>
    <property type="evidence" value="ECO:0007669"/>
    <property type="project" value="TreeGrafter"/>
</dbReference>
<dbReference type="AlphaFoldDB" id="A0AAV5S7C0"/>
<feature type="non-terminal residue" evidence="2">
    <location>
        <position position="1"/>
    </location>
</feature>
<dbReference type="Proteomes" id="UP001432027">
    <property type="component" value="Unassembled WGS sequence"/>
</dbReference>
<dbReference type="InterPro" id="IPR042097">
    <property type="entry name" value="Aminopeptidase_N-like_N_sf"/>
</dbReference>
<evidence type="ECO:0000259" key="1">
    <source>
        <dbReference type="Pfam" id="PF17900"/>
    </source>
</evidence>
<name>A0AAV5S7C0_9BILA</name>
<feature type="domain" description="Aminopeptidase N-like N-terminal" evidence="1">
    <location>
        <begin position="5"/>
        <end position="75"/>
    </location>
</feature>
<dbReference type="Gene3D" id="2.60.40.1730">
    <property type="entry name" value="tricorn interacting facor f3 domain"/>
    <property type="match status" value="1"/>
</dbReference>
<dbReference type="SUPFAM" id="SSF63737">
    <property type="entry name" value="Leukotriene A4 hydrolase N-terminal domain"/>
    <property type="match status" value="1"/>
</dbReference>
<dbReference type="GO" id="GO:0005737">
    <property type="term" value="C:cytoplasm"/>
    <property type="evidence" value="ECO:0007669"/>
    <property type="project" value="TreeGrafter"/>
</dbReference>
<dbReference type="GO" id="GO:0042277">
    <property type="term" value="F:peptide binding"/>
    <property type="evidence" value="ECO:0007669"/>
    <property type="project" value="TreeGrafter"/>
</dbReference>
<reference evidence="2" key="1">
    <citation type="submission" date="2023-10" db="EMBL/GenBank/DDBJ databases">
        <title>Genome assembly of Pristionchus species.</title>
        <authorList>
            <person name="Yoshida K."/>
            <person name="Sommer R.J."/>
        </authorList>
    </citation>
    <scope>NUCLEOTIDE SEQUENCE</scope>
    <source>
        <strain evidence="2">RS0144</strain>
    </source>
</reference>
<dbReference type="GO" id="GO:0070006">
    <property type="term" value="F:metalloaminopeptidase activity"/>
    <property type="evidence" value="ECO:0007669"/>
    <property type="project" value="TreeGrafter"/>
</dbReference>
<protein>
    <recommendedName>
        <fullName evidence="1">Aminopeptidase N-like N-terminal domain-containing protein</fullName>
    </recommendedName>
</protein>
<dbReference type="EMBL" id="BTSX01000001">
    <property type="protein sequence ID" value="GMS78822.1"/>
    <property type="molecule type" value="Genomic_DNA"/>
</dbReference>
<keyword evidence="3" id="KW-1185">Reference proteome</keyword>
<dbReference type="GO" id="GO:0005615">
    <property type="term" value="C:extracellular space"/>
    <property type="evidence" value="ECO:0007669"/>
    <property type="project" value="TreeGrafter"/>
</dbReference>
<feature type="non-terminal residue" evidence="2">
    <location>
        <position position="121"/>
    </location>
</feature>
<dbReference type="GO" id="GO:0016020">
    <property type="term" value="C:membrane"/>
    <property type="evidence" value="ECO:0007669"/>
    <property type="project" value="TreeGrafter"/>
</dbReference>
<dbReference type="PRINTS" id="PR00756">
    <property type="entry name" value="ALADIPTASE"/>
</dbReference>
<evidence type="ECO:0000313" key="3">
    <source>
        <dbReference type="Proteomes" id="UP001432027"/>
    </source>
</evidence>
<dbReference type="InterPro" id="IPR001930">
    <property type="entry name" value="Peptidase_M1"/>
</dbReference>
<evidence type="ECO:0000313" key="2">
    <source>
        <dbReference type="EMBL" id="GMS78822.1"/>
    </source>
</evidence>
<dbReference type="InterPro" id="IPR050344">
    <property type="entry name" value="Peptidase_M1_aminopeptidases"/>
</dbReference>
<accession>A0AAV5S7C0</accession>
<sequence length="121" mass="13838">GESPRIALTTFTEPTGARFWFPCFDEPNKKATMQLTLDHSSDLNAYSNTKVVKIERIVTRTLTEFAKTPILLTYLFPMNLNYLPCESITYRNHMLRAFGPGADLALNQSLLALEKLWNEPR</sequence>
<dbReference type="GO" id="GO:0043171">
    <property type="term" value="P:peptide catabolic process"/>
    <property type="evidence" value="ECO:0007669"/>
    <property type="project" value="TreeGrafter"/>
</dbReference>
<organism evidence="2 3">
    <name type="scientific">Pristionchus entomophagus</name>
    <dbReference type="NCBI Taxonomy" id="358040"/>
    <lineage>
        <taxon>Eukaryota</taxon>
        <taxon>Metazoa</taxon>
        <taxon>Ecdysozoa</taxon>
        <taxon>Nematoda</taxon>
        <taxon>Chromadorea</taxon>
        <taxon>Rhabditida</taxon>
        <taxon>Rhabditina</taxon>
        <taxon>Diplogasteromorpha</taxon>
        <taxon>Diplogasteroidea</taxon>
        <taxon>Neodiplogasteridae</taxon>
        <taxon>Pristionchus</taxon>
    </lineage>
</organism>
<dbReference type="GO" id="GO:0006508">
    <property type="term" value="P:proteolysis"/>
    <property type="evidence" value="ECO:0007669"/>
    <property type="project" value="InterPro"/>
</dbReference>
<dbReference type="Pfam" id="PF17900">
    <property type="entry name" value="Peptidase_M1_N"/>
    <property type="match status" value="1"/>
</dbReference>